<dbReference type="FunFam" id="3.30.160.60:FF:001119">
    <property type="entry name" value="zinc finger protein 408"/>
    <property type="match status" value="1"/>
</dbReference>
<dbReference type="InterPro" id="IPR036236">
    <property type="entry name" value="Znf_C2H2_sf"/>
</dbReference>
<dbReference type="InterPro" id="IPR013087">
    <property type="entry name" value="Znf_C2H2_type"/>
</dbReference>
<dbReference type="Proteomes" id="UP000822369">
    <property type="component" value="Chromosome 6"/>
</dbReference>
<evidence type="ECO:0000256" key="4">
    <source>
        <dbReference type="ARBA" id="ARBA00022771"/>
    </source>
</evidence>
<dbReference type="GO" id="GO:0005634">
    <property type="term" value="C:nucleus"/>
    <property type="evidence" value="ECO:0007669"/>
    <property type="project" value="UniProtKB-SubCell"/>
</dbReference>
<gene>
    <name evidence="11" type="primary">Nfu_g_1_002860</name>
    <name evidence="10" type="ORF">G4P62_003132</name>
</gene>
<dbReference type="KEGG" id="nfu:107376065"/>
<proteinExistence type="predicted"/>
<reference evidence="11" key="1">
    <citation type="submission" date="2016-05" db="EMBL/GenBank/DDBJ databases">
        <authorList>
            <person name="Lavstsen T."/>
            <person name="Jespersen J.S."/>
        </authorList>
    </citation>
    <scope>NUCLEOTIDE SEQUENCE</scope>
    <source>
        <tissue evidence="11">Brain</tissue>
    </source>
</reference>
<accession>A0A1A7Z861</accession>
<dbReference type="Pfam" id="PF00096">
    <property type="entry name" value="zf-C2H2"/>
    <property type="match status" value="3"/>
</dbReference>
<dbReference type="GO" id="GO:0000981">
    <property type="term" value="F:DNA-binding transcription factor activity, RNA polymerase II-specific"/>
    <property type="evidence" value="ECO:0007669"/>
    <property type="project" value="TreeGrafter"/>
</dbReference>
<evidence type="ECO:0000256" key="5">
    <source>
        <dbReference type="ARBA" id="ARBA00022833"/>
    </source>
</evidence>
<dbReference type="GO" id="GO:0000122">
    <property type="term" value="P:negative regulation of transcription by RNA polymerase II"/>
    <property type="evidence" value="ECO:0007669"/>
    <property type="project" value="UniProtKB-ARBA"/>
</dbReference>
<keyword evidence="6" id="KW-0238">DNA-binding</keyword>
<evidence type="ECO:0000256" key="1">
    <source>
        <dbReference type="ARBA" id="ARBA00004123"/>
    </source>
</evidence>
<dbReference type="EMBL" id="JAAVVJ010000006">
    <property type="protein sequence ID" value="KAF7220487.1"/>
    <property type="molecule type" value="Genomic_DNA"/>
</dbReference>
<evidence type="ECO:0000256" key="2">
    <source>
        <dbReference type="ARBA" id="ARBA00022723"/>
    </source>
</evidence>
<keyword evidence="3" id="KW-0677">Repeat</keyword>
<dbReference type="EMBL" id="HADY01000026">
    <property type="protein sequence ID" value="SBP38511.1"/>
    <property type="molecule type" value="Transcribed_RNA"/>
</dbReference>
<evidence type="ECO:0000256" key="6">
    <source>
        <dbReference type="ARBA" id="ARBA00023125"/>
    </source>
</evidence>
<dbReference type="SMART" id="SM00355">
    <property type="entry name" value="ZnF_C2H2"/>
    <property type="match status" value="4"/>
</dbReference>
<dbReference type="FunFam" id="3.30.160.60:FF:001465">
    <property type="entry name" value="Zinc finger protein 560"/>
    <property type="match status" value="1"/>
</dbReference>
<dbReference type="PANTHER" id="PTHR23235">
    <property type="entry name" value="KRUEPPEL-LIKE TRANSCRIPTION FACTOR"/>
    <property type="match status" value="1"/>
</dbReference>
<protein>
    <submittedName>
        <fullName evidence="10">Zinc finger protein 239-like</fullName>
    </submittedName>
</protein>
<dbReference type="PROSITE" id="PS00028">
    <property type="entry name" value="ZINC_FINGER_C2H2_1"/>
    <property type="match status" value="3"/>
</dbReference>
<dbReference type="AlphaFoldDB" id="A0A1A7Z861"/>
<keyword evidence="4 8" id="KW-0863">Zinc-finger</keyword>
<dbReference type="GO" id="GO:0008270">
    <property type="term" value="F:zinc ion binding"/>
    <property type="evidence" value="ECO:0007669"/>
    <property type="project" value="UniProtKB-KW"/>
</dbReference>
<dbReference type="PROSITE" id="PS50157">
    <property type="entry name" value="ZINC_FINGER_C2H2_2"/>
    <property type="match status" value="4"/>
</dbReference>
<comment type="subcellular location">
    <subcellularLocation>
        <location evidence="1">Nucleus</location>
    </subcellularLocation>
</comment>
<evidence type="ECO:0000256" key="3">
    <source>
        <dbReference type="ARBA" id="ARBA00022737"/>
    </source>
</evidence>
<dbReference type="GO" id="GO:0000978">
    <property type="term" value="F:RNA polymerase II cis-regulatory region sequence-specific DNA binding"/>
    <property type="evidence" value="ECO:0007669"/>
    <property type="project" value="TreeGrafter"/>
</dbReference>
<keyword evidence="2" id="KW-0479">Metal-binding</keyword>
<reference evidence="10" key="3">
    <citation type="submission" date="2020-03" db="EMBL/GenBank/DDBJ databases">
        <title>Intra-Species Differences in Population Size shape Life History and Genome Evolution.</title>
        <authorList>
            <person name="Willemsen D."/>
            <person name="Cui R."/>
            <person name="Valenzano D.R."/>
        </authorList>
    </citation>
    <scope>NUCLEOTIDE SEQUENCE</scope>
    <source>
        <strain evidence="10">GRZ</strain>
        <tissue evidence="10">Whole</tissue>
    </source>
</reference>
<dbReference type="Gene3D" id="3.30.160.60">
    <property type="entry name" value="Classic Zinc Finger"/>
    <property type="match status" value="4"/>
</dbReference>
<feature type="domain" description="C2H2-type" evidence="9">
    <location>
        <begin position="281"/>
        <end position="308"/>
    </location>
</feature>
<sequence length="312" mass="35307">MSGMEHLRWLVSERLAAAAEEIFGLVEKTVADYQEEVVRSRSEIIQLREQIEQLTVSQPQILLFKTEGHVVLENQSQTHVAQQMKEEPPDVFHLPNLNTDFSKDATFTHPESDAATQADAQLLPYDHSITVTLNDDLDVMRIGSGSSSSGQHPHRAVSSRLRSVSCYMCDLAGLRESDLVEHIKTSHPGHKAFRCNECHKEFNRKHHLTLHLRVHTGEKPYICPFCGRSFTQGSSLTVHLRRHTGEKPYHCNTCGKMVSHSNHLKLCLFRSKVTGTAEKPFRCMKCGKMFGSISELNMHINIHKAYQLNGSK</sequence>
<dbReference type="SUPFAM" id="SSF57667">
    <property type="entry name" value="beta-beta-alpha zinc fingers"/>
    <property type="match status" value="3"/>
</dbReference>
<evidence type="ECO:0000256" key="7">
    <source>
        <dbReference type="ARBA" id="ARBA00023242"/>
    </source>
</evidence>
<evidence type="ECO:0000313" key="10">
    <source>
        <dbReference type="EMBL" id="KAF7220487.1"/>
    </source>
</evidence>
<evidence type="ECO:0000259" key="9">
    <source>
        <dbReference type="PROSITE" id="PS50157"/>
    </source>
</evidence>
<dbReference type="PANTHER" id="PTHR23235:SF142">
    <property type="entry name" value="ZINC FINGER PROTEIN 384"/>
    <property type="match status" value="1"/>
</dbReference>
<name>A0A1A7Z861_NOTFU</name>
<evidence type="ECO:0000313" key="11">
    <source>
        <dbReference type="EMBL" id="SBP38511.1"/>
    </source>
</evidence>
<dbReference type="OMA" id="NMHINIH"/>
<feature type="domain" description="C2H2-type" evidence="9">
    <location>
        <begin position="193"/>
        <end position="220"/>
    </location>
</feature>
<feature type="domain" description="C2H2-type" evidence="9">
    <location>
        <begin position="221"/>
        <end position="248"/>
    </location>
</feature>
<dbReference type="FunFam" id="3.30.160.60:FF:000446">
    <property type="entry name" value="Zinc finger protein"/>
    <property type="match status" value="1"/>
</dbReference>
<feature type="domain" description="C2H2-type" evidence="9">
    <location>
        <begin position="164"/>
        <end position="192"/>
    </location>
</feature>
<keyword evidence="5" id="KW-0862">Zinc</keyword>
<evidence type="ECO:0000256" key="8">
    <source>
        <dbReference type="PROSITE-ProRule" id="PRU00042"/>
    </source>
</evidence>
<reference evidence="11" key="2">
    <citation type="submission" date="2016-06" db="EMBL/GenBank/DDBJ databases">
        <title>The genome of a short-lived fish provides insights into sex chromosome evolution and the genetic control of aging.</title>
        <authorList>
            <person name="Reichwald K."/>
            <person name="Felder M."/>
            <person name="Petzold A."/>
            <person name="Koch P."/>
            <person name="Groth M."/>
            <person name="Platzer M."/>
        </authorList>
    </citation>
    <scope>NUCLEOTIDE SEQUENCE</scope>
    <source>
        <tissue evidence="11">Brain</tissue>
    </source>
</reference>
<dbReference type="FunFam" id="3.30.160.60:FF:002343">
    <property type="entry name" value="Zinc finger protein 33A"/>
    <property type="match status" value="1"/>
</dbReference>
<dbReference type="OrthoDB" id="654211at2759"/>
<keyword evidence="7" id="KW-0539">Nucleus</keyword>
<organism evidence="11">
    <name type="scientific">Nothobranchius furzeri</name>
    <name type="common">Turquoise killifish</name>
    <dbReference type="NCBI Taxonomy" id="105023"/>
    <lineage>
        <taxon>Eukaryota</taxon>
        <taxon>Metazoa</taxon>
        <taxon>Chordata</taxon>
        <taxon>Craniata</taxon>
        <taxon>Vertebrata</taxon>
        <taxon>Euteleostomi</taxon>
        <taxon>Actinopterygii</taxon>
        <taxon>Neopterygii</taxon>
        <taxon>Teleostei</taxon>
        <taxon>Neoteleostei</taxon>
        <taxon>Acanthomorphata</taxon>
        <taxon>Ovalentaria</taxon>
        <taxon>Atherinomorphae</taxon>
        <taxon>Cyprinodontiformes</taxon>
        <taxon>Nothobranchiidae</taxon>
        <taxon>Nothobranchius</taxon>
    </lineage>
</organism>